<evidence type="ECO:0000256" key="2">
    <source>
        <dbReference type="SAM" id="MobiDB-lite"/>
    </source>
</evidence>
<dbReference type="NCBIfam" id="TIGR03696">
    <property type="entry name" value="Rhs_assc_core"/>
    <property type="match status" value="1"/>
</dbReference>
<dbReference type="InterPro" id="IPR022385">
    <property type="entry name" value="Rhs_assc_core"/>
</dbReference>
<feature type="compositionally biased region" description="Polar residues" evidence="2">
    <location>
        <begin position="1637"/>
        <end position="1648"/>
    </location>
</feature>
<gene>
    <name evidence="4" type="ORF">Raf01_87050</name>
</gene>
<keyword evidence="1" id="KW-0677">Repeat</keyword>
<dbReference type="Gene3D" id="2.180.10.10">
    <property type="entry name" value="RHS repeat-associated core"/>
    <property type="match status" value="1"/>
</dbReference>
<feature type="domain" description="Teneurin-like YD-shell" evidence="3">
    <location>
        <begin position="1627"/>
        <end position="1826"/>
    </location>
</feature>
<dbReference type="Pfam" id="PF25023">
    <property type="entry name" value="TEN_YD-shell"/>
    <property type="match status" value="1"/>
</dbReference>
<dbReference type="InterPro" id="IPR056823">
    <property type="entry name" value="TEN-like_YD-shell"/>
</dbReference>
<dbReference type="InterPro" id="IPR031325">
    <property type="entry name" value="RHS_repeat"/>
</dbReference>
<dbReference type="PANTHER" id="PTHR32305:SF17">
    <property type="entry name" value="TRNA NUCLEASE WAPA"/>
    <property type="match status" value="1"/>
</dbReference>
<evidence type="ECO:0000259" key="3">
    <source>
        <dbReference type="Pfam" id="PF25023"/>
    </source>
</evidence>
<keyword evidence="5" id="KW-1185">Reference proteome</keyword>
<proteinExistence type="predicted"/>
<dbReference type="InterPro" id="IPR050708">
    <property type="entry name" value="T6SS_VgrG/RHS"/>
</dbReference>
<evidence type="ECO:0000313" key="5">
    <source>
        <dbReference type="Proteomes" id="UP000642748"/>
    </source>
</evidence>
<feature type="region of interest" description="Disordered" evidence="2">
    <location>
        <begin position="1619"/>
        <end position="1648"/>
    </location>
</feature>
<organism evidence="4 5">
    <name type="scientific">Rugosimonospora africana</name>
    <dbReference type="NCBI Taxonomy" id="556532"/>
    <lineage>
        <taxon>Bacteria</taxon>
        <taxon>Bacillati</taxon>
        <taxon>Actinomycetota</taxon>
        <taxon>Actinomycetes</taxon>
        <taxon>Micromonosporales</taxon>
        <taxon>Micromonosporaceae</taxon>
        <taxon>Rugosimonospora</taxon>
    </lineage>
</organism>
<dbReference type="Pfam" id="PF05593">
    <property type="entry name" value="RHS_repeat"/>
    <property type="match status" value="1"/>
</dbReference>
<dbReference type="RefSeq" id="WP_239134435.1">
    <property type="nucleotide sequence ID" value="NZ_BONZ01000100.1"/>
</dbReference>
<protein>
    <recommendedName>
        <fullName evidence="3">Teneurin-like YD-shell domain-containing protein</fullName>
    </recommendedName>
</protein>
<feature type="compositionally biased region" description="Low complexity" evidence="2">
    <location>
        <begin position="1619"/>
        <end position="1633"/>
    </location>
</feature>
<dbReference type="EMBL" id="BONZ01000100">
    <property type="protein sequence ID" value="GIH20533.1"/>
    <property type="molecule type" value="Genomic_DNA"/>
</dbReference>
<comment type="caution">
    <text evidence="4">The sequence shown here is derived from an EMBL/GenBank/DDBJ whole genome shotgun (WGS) entry which is preliminary data.</text>
</comment>
<dbReference type="InterPro" id="IPR006530">
    <property type="entry name" value="YD"/>
</dbReference>
<reference evidence="4" key="1">
    <citation type="submission" date="2021-01" db="EMBL/GenBank/DDBJ databases">
        <title>Whole genome shotgun sequence of Rugosimonospora africana NBRC 104875.</title>
        <authorList>
            <person name="Komaki H."/>
            <person name="Tamura T."/>
        </authorList>
    </citation>
    <scope>NUCLEOTIDE SEQUENCE</scope>
    <source>
        <strain evidence="4">NBRC 104875</strain>
    </source>
</reference>
<name>A0A8J3VWA1_9ACTN</name>
<dbReference type="Proteomes" id="UP000642748">
    <property type="component" value="Unassembled WGS sequence"/>
</dbReference>
<dbReference type="PANTHER" id="PTHR32305">
    <property type="match status" value="1"/>
</dbReference>
<evidence type="ECO:0000256" key="1">
    <source>
        <dbReference type="ARBA" id="ARBA00022737"/>
    </source>
</evidence>
<accession>A0A8J3VWA1</accession>
<dbReference type="NCBIfam" id="TIGR01643">
    <property type="entry name" value="YD_repeat_2x"/>
    <property type="match status" value="3"/>
</dbReference>
<evidence type="ECO:0000313" key="4">
    <source>
        <dbReference type="EMBL" id="GIH20533.1"/>
    </source>
</evidence>
<sequence length="2117" mass="228688">MVVRTRLLRVRRWFRPLAVVIGLSFVLTMVGSLPLLAAVAMAGPPLQREKSVPVTDAGAKPLAPDPAEQKAVRAAPAVSWPAAATAVVNLTAAAPASKGATAAARDSAGRTKAGTLPVFVGAPTGAASWGAAPLTKAAIASAPSSVRVELLGRKGDALLVRLHRADGGTGPAPASLAVDYSAFRNAYGGDWATRLHLVSLPDCALDTPADPACRGTTLATVNNGSGMASGDVTVPAATPAGSAGLFAVMADAAGTAGDFGASSLSPSATWQAGGPSGDFSWQYPMATPPGLGGPTPQLQLDYSSGDVDGRTTGTNNQPSWVGEGFEFSPGGYVERRYTPCAEDMKTSGANNKTSTGDLCWGSDNLTVTLNGHGTELIRDDQTGTWHPRVDDGSKVEQLKNTALGNGDLDGEYWRVTDRDGTQYYFGLNKLPGWASGDAQTQSVWTVPVFGNNPGEPCHASTFDASSCAQAWRWNLDYVVDPHGNTMSLYYKQETNHYARDLTATKVSTYVRSGYLEHIEYGQRDGEVYTTPWVGRVLFTVADRCIPGTTCTTAQPANWPDVPWDQNCASTTNCNNHFDPTFWTQKRLDTVKTQVWGGTAARDVDKWVLTQSYPDPGDGTAPRLWLASLQHTGLVGGTASLPPVNFDGQQLPNRVDGTDHIPPMNWWRLQAVRSETGNEIRVGYSPQECNYQTNLPQPDNNGLRCGPLRWSPPALPEQTDWFNKYVVTQVTQSDRTTGLASEVSNIEYVGPAAWRHDDEDGMVPDDRKTWSQWRGYETVRVRKGSGDDVRSMVENHYFRGMDGDATATAGVTRHVQITDSTNTPWPDTDQLAGVVRESITYTGDGGTMLSRTITDPWLSPASATRVKSWGTTTANQVQEQKVTQGETQAGAWLQTATTHTYDTDGTLRTEYEQNNLADAKDDTCTHYSYARNATAWILGLPSQKLTTVGGCDQTPAKDDDIVSDERYYYDNSDTLGAAPVHGDVTRKDEFAGYSGGVETYITDMRASYDPYGRAIKQTDINGGFATLTYVPATGPVTEVDNTNPLNQTSSKTLEPAWGVETATTEGGKSEVTQYDPLGRITKTWQAGRDTSMSPSAQYQYVVRNNGPNVVAASTLESNGGYRTEYQLLDGQMRLRQTQAPAPNGGRDVTDVVYDSAGRQVKENGPYYNDAPPGTDLLIPDETVLPAQKVTLYDGADRPTAEIFKVDGSEKWHTTYVNYLDRQDTNPPAGETPTTRILDTQGRLVELRQYKGATADGDYDSTKYTYNARGQVETVTDPAGNVWRYHYDARGRQIRTDDPDAGTTTYTYTDDNNMRTETDARGTTLAYDYDALGRRTAVHQGTATGPLLDQWTYDKLSDGTAVPGLLGTSTHFVGSAAYTTAITGYDADDKPTGETITIPEQEGKLAGVYQFSTSYRPDGEVDTTTSPGVGGLPKETLQYGYNDLGLPTTLTGATSYVTDSQYTDYGEEAQVTLSAGGKALKENYRYEEGTRRLLEASARRDVAPSLISDVTYDYDPGGNVRKMTDAPDPGTGSTTDTQCFTVDYLQRLTDAWTPANGDCSTAPTTAALGGPAPYWNSWTFDATGNRKTETRHGTDGSTISSSYTYNAPGTAQPHAVQEITTTTSSGTTTDGYGYDPAGNRSSRTRTGGNQTLTWDAEGNLASVTTNGKTTSYVYDTLGNLLIKHDPSGGTLYLGDTELHVDGAGTPVGTRYYSAGGHTVAMRDGSTNKLTWLVTDQHGTAEASVDEATQAVTRQRHDPYGNVRGTGVTALAGDRGFVGGVSDDTSGLTTLGAREYDASTGRFVSVDPEVDYTDPQQMNGYAYAGNNPVTFTDPDGNYYVTKTVITWKTVYRTLIRRVVEIERLLVVTMLIVFSMIFGSYAVPHLQTVIKRIIRYIKTIEKELKRIVRRIRVLVHSAHTKKNLLRLAKLGDALNLIAANTAKLNQDLMTGLQRLKSAMQQQAQAAKRNRGGFNWGDPHSWVPWLAKKGAKAAEAYLRESYRLESAVVGALSAVIVLDTGGSCGSQQGIRVCHTLLHLYGGSGTTYGDSFVTGPGDPTDDIPNVLTHEKRHRDLQWRVNGYGFGPMYLLELVRTGFNACHNRYERQAGLLDGGYGGQCGIG</sequence>